<dbReference type="PANTHER" id="PTHR10815">
    <property type="entry name" value="METHYLATED-DNA--PROTEIN-CYSTEINE METHYLTRANSFERASE"/>
    <property type="match status" value="1"/>
</dbReference>
<dbReference type="GO" id="GO:0006281">
    <property type="term" value="P:DNA repair"/>
    <property type="evidence" value="ECO:0007669"/>
    <property type="project" value="UniProtKB-KW"/>
</dbReference>
<keyword evidence="5" id="KW-0234">DNA repair</keyword>
<comment type="catalytic activity">
    <reaction evidence="6">
        <text>a 6-O-methyl-2'-deoxyguanosine in DNA + L-cysteinyl-[protein] = S-methyl-L-cysteinyl-[protein] + a 2'-deoxyguanosine in DNA</text>
        <dbReference type="Rhea" id="RHEA:24000"/>
        <dbReference type="Rhea" id="RHEA-COMP:10131"/>
        <dbReference type="Rhea" id="RHEA-COMP:10132"/>
        <dbReference type="Rhea" id="RHEA-COMP:11367"/>
        <dbReference type="Rhea" id="RHEA-COMP:11368"/>
        <dbReference type="ChEBI" id="CHEBI:29950"/>
        <dbReference type="ChEBI" id="CHEBI:82612"/>
        <dbReference type="ChEBI" id="CHEBI:85445"/>
        <dbReference type="ChEBI" id="CHEBI:85448"/>
        <dbReference type="EC" id="2.1.1.63"/>
    </reaction>
</comment>
<dbReference type="Proteomes" id="UP000199360">
    <property type="component" value="Unassembled WGS sequence"/>
</dbReference>
<comment type="catalytic activity">
    <reaction evidence="1">
        <text>a 4-O-methyl-thymidine in DNA + L-cysteinyl-[protein] = a thymidine in DNA + S-methyl-L-cysteinyl-[protein]</text>
        <dbReference type="Rhea" id="RHEA:53428"/>
        <dbReference type="Rhea" id="RHEA-COMP:10131"/>
        <dbReference type="Rhea" id="RHEA-COMP:10132"/>
        <dbReference type="Rhea" id="RHEA-COMP:13555"/>
        <dbReference type="Rhea" id="RHEA-COMP:13556"/>
        <dbReference type="ChEBI" id="CHEBI:29950"/>
        <dbReference type="ChEBI" id="CHEBI:82612"/>
        <dbReference type="ChEBI" id="CHEBI:137386"/>
        <dbReference type="ChEBI" id="CHEBI:137387"/>
        <dbReference type="EC" id="2.1.1.63"/>
    </reaction>
</comment>
<dbReference type="InterPro" id="IPR001497">
    <property type="entry name" value="MethylDNA_cys_MeTrfase_AS"/>
</dbReference>
<keyword evidence="9" id="KW-1185">Reference proteome</keyword>
<dbReference type="STRING" id="745366.GA0070213_12428"/>
<name>A0A1C5K8M6_9ACTN</name>
<organism evidence="8 9">
    <name type="scientific">Micromonospora humi</name>
    <dbReference type="NCBI Taxonomy" id="745366"/>
    <lineage>
        <taxon>Bacteria</taxon>
        <taxon>Bacillati</taxon>
        <taxon>Actinomycetota</taxon>
        <taxon>Actinomycetes</taxon>
        <taxon>Micromonosporales</taxon>
        <taxon>Micromonosporaceae</taxon>
        <taxon>Micromonospora</taxon>
    </lineage>
</organism>
<evidence type="ECO:0000313" key="8">
    <source>
        <dbReference type="EMBL" id="SCG79088.1"/>
    </source>
</evidence>
<dbReference type="EMBL" id="FMDM01000024">
    <property type="protein sequence ID" value="SCG79088.1"/>
    <property type="molecule type" value="Genomic_DNA"/>
</dbReference>
<evidence type="ECO:0000256" key="3">
    <source>
        <dbReference type="ARBA" id="ARBA00022679"/>
    </source>
</evidence>
<keyword evidence="2 8" id="KW-0489">Methyltransferase</keyword>
<accession>A0A1C5K8M6</accession>
<dbReference type="OrthoDB" id="9802228at2"/>
<dbReference type="Gene3D" id="1.10.10.10">
    <property type="entry name" value="Winged helix-like DNA-binding domain superfamily/Winged helix DNA-binding domain"/>
    <property type="match status" value="1"/>
</dbReference>
<evidence type="ECO:0000256" key="6">
    <source>
        <dbReference type="ARBA" id="ARBA00049348"/>
    </source>
</evidence>
<keyword evidence="3 8" id="KW-0808">Transferase</keyword>
<dbReference type="GO" id="GO:0032259">
    <property type="term" value="P:methylation"/>
    <property type="evidence" value="ECO:0007669"/>
    <property type="project" value="UniProtKB-KW"/>
</dbReference>
<dbReference type="PROSITE" id="PS00374">
    <property type="entry name" value="MGMT"/>
    <property type="match status" value="1"/>
</dbReference>
<dbReference type="RefSeq" id="WP_091072033.1">
    <property type="nucleotide sequence ID" value="NZ_FMDM01000024.1"/>
</dbReference>
<dbReference type="SUPFAM" id="SSF46767">
    <property type="entry name" value="Methylated DNA-protein cysteine methyltransferase, C-terminal domain"/>
    <property type="match status" value="1"/>
</dbReference>
<evidence type="ECO:0000256" key="1">
    <source>
        <dbReference type="ARBA" id="ARBA00001286"/>
    </source>
</evidence>
<reference evidence="9" key="1">
    <citation type="submission" date="2016-06" db="EMBL/GenBank/DDBJ databases">
        <authorList>
            <person name="Varghese N."/>
            <person name="Submissions Spin"/>
        </authorList>
    </citation>
    <scope>NUCLEOTIDE SEQUENCE [LARGE SCALE GENOMIC DNA]</scope>
    <source>
        <strain evidence="9">DSM 45647</strain>
    </source>
</reference>
<sequence>MTTLDSTVIDTPAGPLSVLAGPDGAVRAAGFTAAPATLVPLTHLSLRGDLRERADLGPVTAAVRAYLDGDLTAIDAVEVEQHTDGIFLAHAWRVLRDVKPGDPVTYTGFAALAGRPAAVRAAAAACARNAAALFVPCHRVLRTDGSLGGYRWGLDVKKWLLGHEGRVTAS</sequence>
<dbReference type="InterPro" id="IPR014048">
    <property type="entry name" value="MethylDNA_cys_MeTrfase_DNA-bd"/>
</dbReference>
<evidence type="ECO:0000256" key="5">
    <source>
        <dbReference type="ARBA" id="ARBA00023204"/>
    </source>
</evidence>
<proteinExistence type="predicted"/>
<gene>
    <name evidence="8" type="ORF">GA0070213_12428</name>
</gene>
<dbReference type="InterPro" id="IPR036217">
    <property type="entry name" value="MethylDNA_cys_MeTrfase_DNAb"/>
</dbReference>
<evidence type="ECO:0000256" key="4">
    <source>
        <dbReference type="ARBA" id="ARBA00022763"/>
    </source>
</evidence>
<dbReference type="NCBIfam" id="TIGR00589">
    <property type="entry name" value="ogt"/>
    <property type="match status" value="1"/>
</dbReference>
<evidence type="ECO:0000259" key="7">
    <source>
        <dbReference type="Pfam" id="PF01035"/>
    </source>
</evidence>
<evidence type="ECO:0000313" key="9">
    <source>
        <dbReference type="Proteomes" id="UP000199360"/>
    </source>
</evidence>
<dbReference type="AlphaFoldDB" id="A0A1C5K8M6"/>
<dbReference type="CDD" id="cd06445">
    <property type="entry name" value="ATase"/>
    <property type="match status" value="1"/>
</dbReference>
<dbReference type="InterPro" id="IPR036388">
    <property type="entry name" value="WH-like_DNA-bd_sf"/>
</dbReference>
<dbReference type="Pfam" id="PF01035">
    <property type="entry name" value="DNA_binding_1"/>
    <property type="match status" value="1"/>
</dbReference>
<feature type="domain" description="Methylated-DNA-[protein]-cysteine S-methyltransferase DNA binding" evidence="7">
    <location>
        <begin position="89"/>
        <end position="165"/>
    </location>
</feature>
<dbReference type="GO" id="GO:0003908">
    <property type="term" value="F:methylated-DNA-[protein]-cysteine S-methyltransferase activity"/>
    <property type="evidence" value="ECO:0007669"/>
    <property type="project" value="UniProtKB-EC"/>
</dbReference>
<keyword evidence="4" id="KW-0227">DNA damage</keyword>
<evidence type="ECO:0000256" key="2">
    <source>
        <dbReference type="ARBA" id="ARBA00022603"/>
    </source>
</evidence>
<dbReference type="PANTHER" id="PTHR10815:SF14">
    <property type="entry name" value="BIFUNCTIONAL TRANSCRIPTIONAL ACTIVATOR_DNA REPAIR ENZYME ADA"/>
    <property type="match status" value="1"/>
</dbReference>
<protein>
    <submittedName>
        <fullName evidence="8">Methylated-DNA-[protein]-cysteine S-methyltransferase</fullName>
    </submittedName>
</protein>